<evidence type="ECO:0000256" key="10">
    <source>
        <dbReference type="ARBA" id="ARBA00029409"/>
    </source>
</evidence>
<organism evidence="14">
    <name type="scientific">uncultured Thiotrichaceae bacterium</name>
    <dbReference type="NCBI Taxonomy" id="298394"/>
    <lineage>
        <taxon>Bacteria</taxon>
        <taxon>Pseudomonadati</taxon>
        <taxon>Pseudomonadota</taxon>
        <taxon>Gammaproteobacteria</taxon>
        <taxon>Thiotrichales</taxon>
        <taxon>Thiotrichaceae</taxon>
        <taxon>environmental samples</taxon>
    </lineage>
</organism>
<reference evidence="14" key="1">
    <citation type="submission" date="2020-01" db="EMBL/GenBank/DDBJ databases">
        <authorList>
            <person name="Meier V. D."/>
            <person name="Meier V D."/>
        </authorList>
    </citation>
    <scope>NUCLEOTIDE SEQUENCE</scope>
    <source>
        <strain evidence="14">HLG_WM_MAG_07</strain>
    </source>
</reference>
<dbReference type="PROSITE" id="PS00794">
    <property type="entry name" value="HPPK"/>
    <property type="match status" value="1"/>
</dbReference>
<name>A0A6S6U7G5_9GAMM</name>
<dbReference type="GO" id="GO:0016301">
    <property type="term" value="F:kinase activity"/>
    <property type="evidence" value="ECO:0007669"/>
    <property type="project" value="UniProtKB-KW"/>
</dbReference>
<proteinExistence type="inferred from homology"/>
<evidence type="ECO:0000256" key="2">
    <source>
        <dbReference type="ARBA" id="ARBA00005810"/>
    </source>
</evidence>
<comment type="pathway">
    <text evidence="1">Cofactor biosynthesis; tetrahydrofolate biosynthesis; 2-amino-4-hydroxy-6-hydroxymethyl-7,8-dihydropteridine diphosphate from 7,8-dihydroneopterin triphosphate: step 4/4.</text>
</comment>
<keyword evidence="9" id="KW-0289">Folate biosynthesis</keyword>
<gene>
    <name evidence="14" type="ORF">HELGO_WM23938</name>
</gene>
<sequence>MISYIGIGSNLGDSKQTIRSALQNLNAHSSIVLESHSHFYQSKPHGPQDQPDYLNAVAKINTSLSPLHLLHALQAIENEHDRVRTKHWGPRTLDLDILVYEGQTLNTDHLTIPHPYMRERPFVIHPMYEISPDFVFDDGQSLAELVTLSPKDELNKLEPIDVL</sequence>
<evidence type="ECO:0000313" key="14">
    <source>
        <dbReference type="EMBL" id="CAA6825210.1"/>
    </source>
</evidence>
<dbReference type="InterPro" id="IPR035907">
    <property type="entry name" value="Hppk_sf"/>
</dbReference>
<evidence type="ECO:0000259" key="13">
    <source>
        <dbReference type="PROSITE" id="PS00794"/>
    </source>
</evidence>
<dbReference type="CDD" id="cd00483">
    <property type="entry name" value="HPPK"/>
    <property type="match status" value="1"/>
</dbReference>
<accession>A0A6S6U7G5</accession>
<comment type="similarity">
    <text evidence="2">Belongs to the HPPK family.</text>
</comment>
<keyword evidence="7 14" id="KW-0418">Kinase</keyword>
<dbReference type="UniPathway" id="UPA00077">
    <property type="reaction ID" value="UER00155"/>
</dbReference>
<dbReference type="SUPFAM" id="SSF55083">
    <property type="entry name" value="6-hydroxymethyl-7,8-dihydropterin pyrophosphokinase, HPPK"/>
    <property type="match status" value="1"/>
</dbReference>
<evidence type="ECO:0000256" key="7">
    <source>
        <dbReference type="ARBA" id="ARBA00022777"/>
    </source>
</evidence>
<evidence type="ECO:0000256" key="6">
    <source>
        <dbReference type="ARBA" id="ARBA00022741"/>
    </source>
</evidence>
<dbReference type="Gene3D" id="3.30.70.560">
    <property type="entry name" value="7,8-Dihydro-6-hydroxymethylpterin-pyrophosphokinase HPPK"/>
    <property type="match status" value="1"/>
</dbReference>
<keyword evidence="6" id="KW-0547">Nucleotide-binding</keyword>
<evidence type="ECO:0000256" key="4">
    <source>
        <dbReference type="ARBA" id="ARBA00016218"/>
    </source>
</evidence>
<evidence type="ECO:0000256" key="12">
    <source>
        <dbReference type="ARBA" id="ARBA00033413"/>
    </source>
</evidence>
<evidence type="ECO:0000256" key="5">
    <source>
        <dbReference type="ARBA" id="ARBA00022679"/>
    </source>
</evidence>
<feature type="domain" description="7,8-dihydro-6-hydroxymethylpterin-pyrophosphokinase" evidence="13">
    <location>
        <begin position="87"/>
        <end position="98"/>
    </location>
</feature>
<dbReference type="GO" id="GO:0005524">
    <property type="term" value="F:ATP binding"/>
    <property type="evidence" value="ECO:0007669"/>
    <property type="project" value="UniProtKB-KW"/>
</dbReference>
<dbReference type="PANTHER" id="PTHR43071:SF1">
    <property type="entry name" value="2-AMINO-4-HYDROXY-6-HYDROXYMETHYLDIHYDROPTERIDINE PYROPHOSPHOKINASE"/>
    <property type="match status" value="1"/>
</dbReference>
<evidence type="ECO:0000256" key="9">
    <source>
        <dbReference type="ARBA" id="ARBA00022909"/>
    </source>
</evidence>
<evidence type="ECO:0000256" key="1">
    <source>
        <dbReference type="ARBA" id="ARBA00005051"/>
    </source>
</evidence>
<dbReference type="InterPro" id="IPR000550">
    <property type="entry name" value="Hppk"/>
</dbReference>
<dbReference type="Pfam" id="PF01288">
    <property type="entry name" value="HPPK"/>
    <property type="match status" value="1"/>
</dbReference>
<dbReference type="NCBIfam" id="TIGR01498">
    <property type="entry name" value="folK"/>
    <property type="match status" value="1"/>
</dbReference>
<evidence type="ECO:0000256" key="3">
    <source>
        <dbReference type="ARBA" id="ARBA00013253"/>
    </source>
</evidence>
<dbReference type="GO" id="GO:0046654">
    <property type="term" value="P:tetrahydrofolate biosynthetic process"/>
    <property type="evidence" value="ECO:0007669"/>
    <property type="project" value="UniProtKB-UniPathway"/>
</dbReference>
<dbReference type="AlphaFoldDB" id="A0A6S6U7G5"/>
<dbReference type="PANTHER" id="PTHR43071">
    <property type="entry name" value="2-AMINO-4-HYDROXY-6-HYDROXYMETHYLDIHYDROPTERIDINE PYROPHOSPHOKINASE"/>
    <property type="match status" value="1"/>
</dbReference>
<keyword evidence="8" id="KW-0067">ATP-binding</keyword>
<protein>
    <recommendedName>
        <fullName evidence="4">2-amino-4-hydroxy-6-hydroxymethyldihydropteridine pyrophosphokinase</fullName>
        <ecNumber evidence="3">2.7.6.3</ecNumber>
    </recommendedName>
    <alternativeName>
        <fullName evidence="11">6-hydroxymethyl-7,8-dihydropterin pyrophosphokinase</fullName>
    </alternativeName>
    <alternativeName>
        <fullName evidence="12">7,8-dihydro-6-hydroxymethylpterin-pyrophosphokinase</fullName>
    </alternativeName>
</protein>
<evidence type="ECO:0000256" key="8">
    <source>
        <dbReference type="ARBA" id="ARBA00022840"/>
    </source>
</evidence>
<comment type="function">
    <text evidence="10">Catalyzes the transfer of pyrophosphate from adenosine triphosphate (ATP) to 6-hydroxymethyl-7,8-dihydropterin, an enzymatic step in folate biosynthesis pathway.</text>
</comment>
<dbReference type="EC" id="2.7.6.3" evidence="3"/>
<dbReference type="GO" id="GO:0003848">
    <property type="term" value="F:2-amino-4-hydroxy-6-hydroxymethyldihydropteridine diphosphokinase activity"/>
    <property type="evidence" value="ECO:0007669"/>
    <property type="project" value="UniProtKB-EC"/>
</dbReference>
<dbReference type="GO" id="GO:0046656">
    <property type="term" value="P:folic acid biosynthetic process"/>
    <property type="evidence" value="ECO:0007669"/>
    <property type="project" value="UniProtKB-KW"/>
</dbReference>
<dbReference type="EMBL" id="CACVAY010000126">
    <property type="protein sequence ID" value="CAA6825210.1"/>
    <property type="molecule type" value="Genomic_DNA"/>
</dbReference>
<keyword evidence="5 14" id="KW-0808">Transferase</keyword>
<evidence type="ECO:0000256" key="11">
    <source>
        <dbReference type="ARBA" id="ARBA00029766"/>
    </source>
</evidence>